<reference evidence="2 3" key="1">
    <citation type="submission" date="2015-10" db="EMBL/GenBank/DDBJ databases">
        <title>Genome analyses suggest a sexual origin of heterokaryosis in a supposedly ancient asexual fungus.</title>
        <authorList>
            <person name="Ropars J."/>
            <person name="Sedzielewska K."/>
            <person name="Noel J."/>
            <person name="Charron P."/>
            <person name="Farinelli L."/>
            <person name="Marton T."/>
            <person name="Kruger M."/>
            <person name="Pelin A."/>
            <person name="Brachmann A."/>
            <person name="Corradi N."/>
        </authorList>
    </citation>
    <scope>NUCLEOTIDE SEQUENCE [LARGE SCALE GENOMIC DNA]</scope>
    <source>
        <strain evidence="2 3">A4</strain>
    </source>
</reference>
<feature type="region of interest" description="Disordered" evidence="1">
    <location>
        <begin position="224"/>
        <end position="247"/>
    </location>
</feature>
<keyword evidence="3" id="KW-1185">Reference proteome</keyword>
<protein>
    <submittedName>
        <fullName evidence="2">Uncharacterized protein</fullName>
    </submittedName>
</protein>
<dbReference type="VEuPathDB" id="FungiDB:RhiirFUN_015006"/>
<sequence>MSELISSSGPPVLRLLVTVYGGDSCVPGKMTVITFTYLIIPTGRFTGIPRNIVEGTITISNEEPVDNLHTQIQQLLPDSYRNVLFYLRAFHPTAVGYRVMRQGNLISQYFSNSPTVEAYHVLIEEDSSSADSQPRDRVNNTSSSAENGPAFLIEEHKKDITPIECPFGASEEIGKPVSQGYTSDNSEEIGKPVSQGYASEEIGKPVSQGYTSDNSEEIGKTVNLVNDQDNSVEGPEGPEGPGPEGSDIVTEFVQGWLEELLSSDDPLQTIKFSSPKTSVPGSISIKRLANSFCQANDARNRSIAAKREEITAWRLFSERFEDKVVELRSNDKKLTDQTARKRIYNEMKPYLTGISDEYLRVRASRARKINKLFGFEYDPVTLEKIDGIPGYMVNRVTCSADRISKLTNPQIEYIIDQVKSKTITSRVSETNEEMLDDDESDIDFGLDDEILDDKSGDNVFDDIDFGDEILDGTPDLPVNLNHPINARTEGISVQA</sequence>
<feature type="region of interest" description="Disordered" evidence="1">
    <location>
        <begin position="126"/>
        <end position="148"/>
    </location>
</feature>
<dbReference type="VEuPathDB" id="FungiDB:RhiirA1_503986"/>
<dbReference type="Proteomes" id="UP000234323">
    <property type="component" value="Unassembled WGS sequence"/>
</dbReference>
<dbReference type="VEuPathDB" id="FungiDB:RhiirFUN_000419"/>
<proteinExistence type="predicted"/>
<evidence type="ECO:0000313" key="3">
    <source>
        <dbReference type="Proteomes" id="UP000234323"/>
    </source>
</evidence>
<organism evidence="2 3">
    <name type="scientific">Rhizophagus irregularis</name>
    <dbReference type="NCBI Taxonomy" id="588596"/>
    <lineage>
        <taxon>Eukaryota</taxon>
        <taxon>Fungi</taxon>
        <taxon>Fungi incertae sedis</taxon>
        <taxon>Mucoromycota</taxon>
        <taxon>Glomeromycotina</taxon>
        <taxon>Glomeromycetes</taxon>
        <taxon>Glomerales</taxon>
        <taxon>Glomeraceae</taxon>
        <taxon>Rhizophagus</taxon>
    </lineage>
</organism>
<evidence type="ECO:0000313" key="2">
    <source>
        <dbReference type="EMBL" id="PKY53438.1"/>
    </source>
</evidence>
<accession>A0A2I1H3H6</accession>
<gene>
    <name evidence="2" type="ORF">RhiirA4_498904</name>
</gene>
<name>A0A2I1H3H6_9GLOM</name>
<evidence type="ECO:0000256" key="1">
    <source>
        <dbReference type="SAM" id="MobiDB-lite"/>
    </source>
</evidence>
<dbReference type="EMBL" id="LLXI01001387">
    <property type="protein sequence ID" value="PKY53438.1"/>
    <property type="molecule type" value="Genomic_DNA"/>
</dbReference>
<dbReference type="VEuPathDB" id="FungiDB:FUN_021010"/>
<dbReference type="VEuPathDB" id="FungiDB:RhiirA1_430345"/>
<comment type="caution">
    <text evidence="2">The sequence shown here is derived from an EMBL/GenBank/DDBJ whole genome shotgun (WGS) entry which is preliminary data.</text>
</comment>
<dbReference type="VEuPathDB" id="FungiDB:FUN_011000"/>
<dbReference type="AlphaFoldDB" id="A0A2I1H3H6"/>